<gene>
    <name evidence="2" type="ORF">SHK19_21420</name>
</gene>
<protein>
    <recommendedName>
        <fullName evidence="4">Secreted protein</fullName>
    </recommendedName>
</protein>
<feature type="chain" id="PRO_5045545294" description="Secreted protein" evidence="1">
    <location>
        <begin position="27"/>
        <end position="137"/>
    </location>
</feature>
<dbReference type="EMBL" id="CP141059">
    <property type="protein sequence ID" value="WQQ26503.1"/>
    <property type="molecule type" value="Genomic_DNA"/>
</dbReference>
<sequence length="137" mass="14472">MKKRLAMLIALGTTVLALLPADPAAAHTVRYGTVSSFGLTASGGEAALGRVSSPNAACVNNRKVKLYLVRPGRDLQVGVDRRTGVPSGNGDGYWVVPTNLRPGRSYYAVVGAKDLAAGSHLHLCKEYRTSVVPWQPA</sequence>
<dbReference type="Proteomes" id="UP001327225">
    <property type="component" value="Chromosome"/>
</dbReference>
<evidence type="ECO:0000313" key="3">
    <source>
        <dbReference type="Proteomes" id="UP001327225"/>
    </source>
</evidence>
<dbReference type="RefSeq" id="WP_322454364.1">
    <property type="nucleotide sequence ID" value="NZ_CP141059.1"/>
</dbReference>
<keyword evidence="3" id="KW-1185">Reference proteome</keyword>
<name>A0ABZ0ZQE0_9ACTN</name>
<evidence type="ECO:0000313" key="2">
    <source>
        <dbReference type="EMBL" id="WQQ26503.1"/>
    </source>
</evidence>
<keyword evidence="1" id="KW-0732">Signal</keyword>
<accession>A0ABZ0ZQE0</accession>
<feature type="signal peptide" evidence="1">
    <location>
        <begin position="1"/>
        <end position="26"/>
    </location>
</feature>
<reference evidence="3" key="1">
    <citation type="submission" date="2023-12" db="EMBL/GenBank/DDBJ databases">
        <title>Novel species in genus Nocardioides.</title>
        <authorList>
            <person name="Zhou H."/>
        </authorList>
    </citation>
    <scope>NUCLEOTIDE SEQUENCE [LARGE SCALE GENOMIC DNA]</scope>
    <source>
        <strain evidence="3">HM61</strain>
    </source>
</reference>
<proteinExistence type="predicted"/>
<evidence type="ECO:0000256" key="1">
    <source>
        <dbReference type="SAM" id="SignalP"/>
    </source>
</evidence>
<organism evidence="2 3">
    <name type="scientific">Nocardioides bizhenqiangii</name>
    <dbReference type="NCBI Taxonomy" id="3095076"/>
    <lineage>
        <taxon>Bacteria</taxon>
        <taxon>Bacillati</taxon>
        <taxon>Actinomycetota</taxon>
        <taxon>Actinomycetes</taxon>
        <taxon>Propionibacteriales</taxon>
        <taxon>Nocardioidaceae</taxon>
        <taxon>Nocardioides</taxon>
    </lineage>
</organism>
<evidence type="ECO:0008006" key="4">
    <source>
        <dbReference type="Google" id="ProtNLM"/>
    </source>
</evidence>